<evidence type="ECO:0000313" key="2">
    <source>
        <dbReference type="Proteomes" id="UP000265520"/>
    </source>
</evidence>
<evidence type="ECO:0000313" key="1">
    <source>
        <dbReference type="EMBL" id="MCI71243.1"/>
    </source>
</evidence>
<dbReference type="EMBL" id="LXQA010792665">
    <property type="protein sequence ID" value="MCI71243.1"/>
    <property type="molecule type" value="Genomic_DNA"/>
</dbReference>
<organism evidence="1 2">
    <name type="scientific">Trifolium medium</name>
    <dbReference type="NCBI Taxonomy" id="97028"/>
    <lineage>
        <taxon>Eukaryota</taxon>
        <taxon>Viridiplantae</taxon>
        <taxon>Streptophyta</taxon>
        <taxon>Embryophyta</taxon>
        <taxon>Tracheophyta</taxon>
        <taxon>Spermatophyta</taxon>
        <taxon>Magnoliopsida</taxon>
        <taxon>eudicotyledons</taxon>
        <taxon>Gunneridae</taxon>
        <taxon>Pentapetalae</taxon>
        <taxon>rosids</taxon>
        <taxon>fabids</taxon>
        <taxon>Fabales</taxon>
        <taxon>Fabaceae</taxon>
        <taxon>Papilionoideae</taxon>
        <taxon>50 kb inversion clade</taxon>
        <taxon>NPAAA clade</taxon>
        <taxon>Hologalegina</taxon>
        <taxon>IRL clade</taxon>
        <taxon>Trifolieae</taxon>
        <taxon>Trifolium</taxon>
    </lineage>
</organism>
<proteinExistence type="predicted"/>
<name>A0A392UCJ8_9FABA</name>
<protein>
    <submittedName>
        <fullName evidence="1">Uncharacterized protein</fullName>
    </submittedName>
</protein>
<feature type="non-terminal residue" evidence="1">
    <location>
        <position position="23"/>
    </location>
</feature>
<dbReference type="Proteomes" id="UP000265520">
    <property type="component" value="Unassembled WGS sequence"/>
</dbReference>
<keyword evidence="2" id="KW-1185">Reference proteome</keyword>
<dbReference type="AlphaFoldDB" id="A0A392UCJ8"/>
<comment type="caution">
    <text evidence="1">The sequence shown here is derived from an EMBL/GenBank/DDBJ whole genome shotgun (WGS) entry which is preliminary data.</text>
</comment>
<accession>A0A392UCJ8</accession>
<sequence>MLEAMMSRGVLESKCTRLSDVIL</sequence>
<reference evidence="1 2" key="1">
    <citation type="journal article" date="2018" name="Front. Plant Sci.">
        <title>Red Clover (Trifolium pratense) and Zigzag Clover (T. medium) - A Picture of Genomic Similarities and Differences.</title>
        <authorList>
            <person name="Dluhosova J."/>
            <person name="Istvanek J."/>
            <person name="Nedelnik J."/>
            <person name="Repkova J."/>
        </authorList>
    </citation>
    <scope>NUCLEOTIDE SEQUENCE [LARGE SCALE GENOMIC DNA]</scope>
    <source>
        <strain evidence="2">cv. 10/8</strain>
        <tissue evidence="1">Leaf</tissue>
    </source>
</reference>